<reference evidence="5" key="1">
    <citation type="submission" date="2021-07" db="EMBL/GenBank/DDBJ databases">
        <authorList>
            <person name="Catto M.A."/>
            <person name="Jacobson A."/>
            <person name="Kennedy G."/>
            <person name="Labadie P."/>
            <person name="Hunt B.G."/>
            <person name="Srinivasan R."/>
        </authorList>
    </citation>
    <scope>NUCLEOTIDE SEQUENCE</scope>
    <source>
        <strain evidence="5">PL_HMW_Pooled</strain>
        <tissue evidence="5">Head</tissue>
    </source>
</reference>
<keyword evidence="1 4" id="KW-0732">Signal</keyword>
<feature type="chain" id="PRO_5042116155" evidence="4">
    <location>
        <begin position="27"/>
        <end position="256"/>
    </location>
</feature>
<comment type="similarity">
    <text evidence="3">Belongs to the TO family.</text>
</comment>
<dbReference type="Pfam" id="PF06585">
    <property type="entry name" value="JHBP"/>
    <property type="match status" value="1"/>
</dbReference>
<protein>
    <submittedName>
        <fullName evidence="5">Protein takeout</fullName>
    </submittedName>
</protein>
<dbReference type="InterPro" id="IPR010562">
    <property type="entry name" value="Haemolymph_juvenile_hormone-bd"/>
</dbReference>
<reference evidence="5" key="2">
    <citation type="journal article" date="2023" name="BMC Genomics">
        <title>Pest status, molecular evolution, and epigenetic factors derived from the genome assembly of Frankliniella fusca, a thysanopteran phytovirus vector.</title>
        <authorList>
            <person name="Catto M.A."/>
            <person name="Labadie P.E."/>
            <person name="Jacobson A.L."/>
            <person name="Kennedy G.G."/>
            <person name="Srinivasan R."/>
            <person name="Hunt B.G."/>
        </authorList>
    </citation>
    <scope>NUCLEOTIDE SEQUENCE</scope>
    <source>
        <strain evidence="5">PL_HMW_Pooled</strain>
    </source>
</reference>
<sequence length="256" mass="27829">MASTAVSLGLVFLCLAALQGLHGALARELPAFVPICNRNDPQLAECIRKATVTLQPYITKGIPELNIPSVSPLNIPMVKLEQGSGAVNYKLKLTNLKIYGLGNYKFQQVRFIEKDLKIEGNVDIPDLYLESDYVIDGRALLVPIKGEGIFTANLTNTKAAVDIQLSLMKRKSGEFIRPSETRVSLTVGGAKAHFGNLFNGDPILSRTTNSFLNENAKDIIEEVKPAVEAVAAMIVEDVANNVVKVVPYSKLLPVKP</sequence>
<dbReference type="FunFam" id="3.15.10.30:FF:000001">
    <property type="entry name" value="Takeout-like protein 1"/>
    <property type="match status" value="1"/>
</dbReference>
<evidence type="ECO:0000313" key="5">
    <source>
        <dbReference type="EMBL" id="KAK3912597.1"/>
    </source>
</evidence>
<name>A0AAE1H0K1_9NEOP</name>
<dbReference type="Proteomes" id="UP001219518">
    <property type="component" value="Unassembled WGS sequence"/>
</dbReference>
<evidence type="ECO:0000256" key="4">
    <source>
        <dbReference type="SAM" id="SignalP"/>
    </source>
</evidence>
<dbReference type="PANTHER" id="PTHR11008:SF32">
    <property type="entry name" value="CIRCADIAN CLOCK-CONTROLLED PROTEIN DAYWAKE-RELATED"/>
    <property type="match status" value="1"/>
</dbReference>
<proteinExistence type="inferred from homology"/>
<keyword evidence="2" id="KW-0090">Biological rhythms</keyword>
<comment type="caution">
    <text evidence="5">The sequence shown here is derived from an EMBL/GenBank/DDBJ whole genome shotgun (WGS) entry which is preliminary data.</text>
</comment>
<feature type="signal peptide" evidence="4">
    <location>
        <begin position="1"/>
        <end position="26"/>
    </location>
</feature>
<keyword evidence="6" id="KW-1185">Reference proteome</keyword>
<dbReference type="GO" id="GO:0007623">
    <property type="term" value="P:circadian rhythm"/>
    <property type="evidence" value="ECO:0007669"/>
    <property type="project" value="UniProtKB-ARBA"/>
</dbReference>
<dbReference type="EMBL" id="JAHWGI010000295">
    <property type="protein sequence ID" value="KAK3912597.1"/>
    <property type="molecule type" value="Genomic_DNA"/>
</dbReference>
<evidence type="ECO:0000256" key="1">
    <source>
        <dbReference type="ARBA" id="ARBA00022729"/>
    </source>
</evidence>
<accession>A0AAE1H0K1</accession>
<dbReference type="PANTHER" id="PTHR11008">
    <property type="entry name" value="PROTEIN TAKEOUT-LIKE PROTEIN"/>
    <property type="match status" value="1"/>
</dbReference>
<dbReference type="Gene3D" id="3.15.10.30">
    <property type="entry name" value="Haemolymph juvenile hormone binding protein"/>
    <property type="match status" value="1"/>
</dbReference>
<dbReference type="InterPro" id="IPR038606">
    <property type="entry name" value="To_sf"/>
</dbReference>
<gene>
    <name evidence="5" type="ORF">KUF71_022185</name>
</gene>
<dbReference type="SMART" id="SM00700">
    <property type="entry name" value="JHBP"/>
    <property type="match status" value="1"/>
</dbReference>
<evidence type="ECO:0000313" key="6">
    <source>
        <dbReference type="Proteomes" id="UP001219518"/>
    </source>
</evidence>
<organism evidence="5 6">
    <name type="scientific">Frankliniella fusca</name>
    <dbReference type="NCBI Taxonomy" id="407009"/>
    <lineage>
        <taxon>Eukaryota</taxon>
        <taxon>Metazoa</taxon>
        <taxon>Ecdysozoa</taxon>
        <taxon>Arthropoda</taxon>
        <taxon>Hexapoda</taxon>
        <taxon>Insecta</taxon>
        <taxon>Pterygota</taxon>
        <taxon>Neoptera</taxon>
        <taxon>Paraneoptera</taxon>
        <taxon>Thysanoptera</taxon>
        <taxon>Terebrantia</taxon>
        <taxon>Thripoidea</taxon>
        <taxon>Thripidae</taxon>
        <taxon>Frankliniella</taxon>
    </lineage>
</organism>
<evidence type="ECO:0000256" key="2">
    <source>
        <dbReference type="ARBA" id="ARBA00023108"/>
    </source>
</evidence>
<evidence type="ECO:0000256" key="3">
    <source>
        <dbReference type="ARBA" id="ARBA00060902"/>
    </source>
</evidence>
<dbReference type="AlphaFoldDB" id="A0AAE1H0K1"/>
<dbReference type="GO" id="GO:0005615">
    <property type="term" value="C:extracellular space"/>
    <property type="evidence" value="ECO:0007669"/>
    <property type="project" value="TreeGrafter"/>
</dbReference>